<feature type="non-terminal residue" evidence="1">
    <location>
        <position position="1"/>
    </location>
</feature>
<accession>A0A0F9CRT3</accession>
<gene>
    <name evidence="1" type="ORF">LCGC14_2576850</name>
</gene>
<protein>
    <submittedName>
        <fullName evidence="1">Uncharacterized protein</fullName>
    </submittedName>
</protein>
<sequence length="35" mass="3975">LGGLDTKIYGEIRLSDGYGEHYLLIQSKDGKHEIR</sequence>
<evidence type="ECO:0000313" key="1">
    <source>
        <dbReference type="EMBL" id="KKL08336.1"/>
    </source>
</evidence>
<proteinExistence type="predicted"/>
<reference evidence="1" key="1">
    <citation type="journal article" date="2015" name="Nature">
        <title>Complex archaea that bridge the gap between prokaryotes and eukaryotes.</title>
        <authorList>
            <person name="Spang A."/>
            <person name="Saw J.H."/>
            <person name="Jorgensen S.L."/>
            <person name="Zaremba-Niedzwiedzka K."/>
            <person name="Martijn J."/>
            <person name="Lind A.E."/>
            <person name="van Eijk R."/>
            <person name="Schleper C."/>
            <person name="Guy L."/>
            <person name="Ettema T.J."/>
        </authorList>
    </citation>
    <scope>NUCLEOTIDE SEQUENCE</scope>
</reference>
<organism evidence="1">
    <name type="scientific">marine sediment metagenome</name>
    <dbReference type="NCBI Taxonomy" id="412755"/>
    <lineage>
        <taxon>unclassified sequences</taxon>
        <taxon>metagenomes</taxon>
        <taxon>ecological metagenomes</taxon>
    </lineage>
</organism>
<dbReference type="AlphaFoldDB" id="A0A0F9CRT3"/>
<comment type="caution">
    <text evidence="1">The sequence shown here is derived from an EMBL/GenBank/DDBJ whole genome shotgun (WGS) entry which is preliminary data.</text>
</comment>
<dbReference type="EMBL" id="LAZR01042917">
    <property type="protein sequence ID" value="KKL08336.1"/>
    <property type="molecule type" value="Genomic_DNA"/>
</dbReference>
<name>A0A0F9CRT3_9ZZZZ</name>